<dbReference type="Gene3D" id="3.40.190.10">
    <property type="entry name" value="Periplasmic binding protein-like II"/>
    <property type="match status" value="2"/>
</dbReference>
<dbReference type="SUPFAM" id="SSF53850">
    <property type="entry name" value="Periplasmic binding protein-like II"/>
    <property type="match status" value="1"/>
</dbReference>
<keyword evidence="1 2" id="KW-0732">Signal</keyword>
<keyword evidence="5" id="KW-1185">Reference proteome</keyword>
<evidence type="ECO:0000313" key="5">
    <source>
        <dbReference type="Proteomes" id="UP000663444"/>
    </source>
</evidence>
<sequence length="275" mass="28767">MGGWKRLLPAMLGALMACCSATAGAAPSTGRLLIVGSGTMAPLVGAIAKRFQALHPGLRIDVEMGGSGRGLADARSGQADIGMVSRALGDADKDLQAIPIARDGIALVVHKSNPVAALSDRQVVDIFTGRLANWKQVGGRDAPIYVAKAEAGRSSSELFTQHYGIAYGDIRARQVVGDNPTRLRLIRENPDAILYMSLGEAERKAAAGHPLKLLPAGGVVASARSIRSGDYPIARALTLVTRGRPTGPAKAFIEYALSPAVADLIVAHDFVPYLD</sequence>
<dbReference type="InterPro" id="IPR050811">
    <property type="entry name" value="Phosphate_ABC_transporter"/>
</dbReference>
<dbReference type="Proteomes" id="UP000663444">
    <property type="component" value="Chromosome"/>
</dbReference>
<dbReference type="RefSeq" id="WP_203388941.1">
    <property type="nucleotide sequence ID" value="NZ_CP064781.1"/>
</dbReference>
<dbReference type="InterPro" id="IPR024370">
    <property type="entry name" value="PBP_domain"/>
</dbReference>
<gene>
    <name evidence="4" type="ORF">IWH25_08840</name>
</gene>
<dbReference type="PANTHER" id="PTHR30570:SF1">
    <property type="entry name" value="PHOSPHATE-BINDING PROTEIN PSTS"/>
    <property type="match status" value="1"/>
</dbReference>
<dbReference type="CDD" id="cd13653">
    <property type="entry name" value="PBP2_phosphate_like_1"/>
    <property type="match status" value="1"/>
</dbReference>
<reference evidence="4" key="1">
    <citation type="submission" date="2020-11" db="EMBL/GenBank/DDBJ databases">
        <title>Azospira restricta DSM 18626 genome sequence.</title>
        <authorList>
            <person name="Moe W.M."/>
        </authorList>
    </citation>
    <scope>NUCLEOTIDE SEQUENCE</scope>
    <source>
        <strain evidence="4">DSM 18626</strain>
    </source>
</reference>
<evidence type="ECO:0000313" key="4">
    <source>
        <dbReference type="EMBL" id="QRJ65410.1"/>
    </source>
</evidence>
<evidence type="ECO:0000256" key="2">
    <source>
        <dbReference type="SAM" id="SignalP"/>
    </source>
</evidence>
<dbReference type="AlphaFoldDB" id="A0A974SRZ1"/>
<dbReference type="KEGG" id="ares:IWH25_08840"/>
<dbReference type="PROSITE" id="PS51257">
    <property type="entry name" value="PROKAR_LIPOPROTEIN"/>
    <property type="match status" value="1"/>
</dbReference>
<feature type="chain" id="PRO_5037837052" evidence="2">
    <location>
        <begin position="26"/>
        <end position="275"/>
    </location>
</feature>
<accession>A0A974SRZ1</accession>
<name>A0A974SRZ1_9RHOO</name>
<protein>
    <submittedName>
        <fullName evidence="4">Phosphate ABC transporter substrate-binding protein</fullName>
    </submittedName>
</protein>
<evidence type="ECO:0000259" key="3">
    <source>
        <dbReference type="Pfam" id="PF12849"/>
    </source>
</evidence>
<evidence type="ECO:0000256" key="1">
    <source>
        <dbReference type="ARBA" id="ARBA00022729"/>
    </source>
</evidence>
<proteinExistence type="predicted"/>
<dbReference type="PANTHER" id="PTHR30570">
    <property type="entry name" value="PERIPLASMIC PHOSPHATE BINDING COMPONENT OF PHOSPHATE ABC TRANSPORTER"/>
    <property type="match status" value="1"/>
</dbReference>
<dbReference type="EMBL" id="CP064781">
    <property type="protein sequence ID" value="QRJ65410.1"/>
    <property type="molecule type" value="Genomic_DNA"/>
</dbReference>
<organism evidence="4 5">
    <name type="scientific">Azospira restricta</name>
    <dbReference type="NCBI Taxonomy" id="404405"/>
    <lineage>
        <taxon>Bacteria</taxon>
        <taxon>Pseudomonadati</taxon>
        <taxon>Pseudomonadota</taxon>
        <taxon>Betaproteobacteria</taxon>
        <taxon>Rhodocyclales</taxon>
        <taxon>Rhodocyclaceae</taxon>
        <taxon>Azospira</taxon>
    </lineage>
</organism>
<feature type="domain" description="PBP" evidence="3">
    <location>
        <begin position="22"/>
        <end position="259"/>
    </location>
</feature>
<feature type="signal peptide" evidence="2">
    <location>
        <begin position="1"/>
        <end position="25"/>
    </location>
</feature>
<dbReference type="Pfam" id="PF12849">
    <property type="entry name" value="PBP_like_2"/>
    <property type="match status" value="1"/>
</dbReference>